<dbReference type="EMBL" id="CM039431">
    <property type="protein sequence ID" value="KAI4335111.1"/>
    <property type="molecule type" value="Genomic_DNA"/>
</dbReference>
<gene>
    <name evidence="1" type="ORF">L6164_013789</name>
</gene>
<proteinExistence type="predicted"/>
<name>A0ACB9NGJ3_BAUVA</name>
<dbReference type="Proteomes" id="UP000828941">
    <property type="component" value="Chromosome 6"/>
</dbReference>
<evidence type="ECO:0000313" key="2">
    <source>
        <dbReference type="Proteomes" id="UP000828941"/>
    </source>
</evidence>
<protein>
    <submittedName>
        <fullName evidence="1">Uncharacterized protein</fullName>
    </submittedName>
</protein>
<accession>A0ACB9NGJ3</accession>
<comment type="caution">
    <text evidence="1">The sequence shown here is derived from an EMBL/GenBank/DDBJ whole genome shotgun (WGS) entry which is preliminary data.</text>
</comment>
<sequence length="73" mass="8580">MWLTVHKSDSQSAGIRISVVVECCHSYFLRRTPQKKRRNKGACYSPLLWLCTCTDVSGFRYPCSPFRIVRYEF</sequence>
<reference evidence="1 2" key="1">
    <citation type="journal article" date="2022" name="DNA Res.">
        <title>Chromosomal-level genome assembly of the orchid tree Bauhinia variegata (Leguminosae; Cercidoideae) supports the allotetraploid origin hypothesis of Bauhinia.</title>
        <authorList>
            <person name="Zhong Y."/>
            <person name="Chen Y."/>
            <person name="Zheng D."/>
            <person name="Pang J."/>
            <person name="Liu Y."/>
            <person name="Luo S."/>
            <person name="Meng S."/>
            <person name="Qian L."/>
            <person name="Wei D."/>
            <person name="Dai S."/>
            <person name="Zhou R."/>
        </authorList>
    </citation>
    <scope>NUCLEOTIDE SEQUENCE [LARGE SCALE GENOMIC DNA]</scope>
    <source>
        <strain evidence="1">BV-YZ2020</strain>
    </source>
</reference>
<evidence type="ECO:0000313" key="1">
    <source>
        <dbReference type="EMBL" id="KAI4335111.1"/>
    </source>
</evidence>
<keyword evidence="2" id="KW-1185">Reference proteome</keyword>
<organism evidence="1 2">
    <name type="scientific">Bauhinia variegata</name>
    <name type="common">Purple orchid tree</name>
    <name type="synonym">Phanera variegata</name>
    <dbReference type="NCBI Taxonomy" id="167791"/>
    <lineage>
        <taxon>Eukaryota</taxon>
        <taxon>Viridiplantae</taxon>
        <taxon>Streptophyta</taxon>
        <taxon>Embryophyta</taxon>
        <taxon>Tracheophyta</taxon>
        <taxon>Spermatophyta</taxon>
        <taxon>Magnoliopsida</taxon>
        <taxon>eudicotyledons</taxon>
        <taxon>Gunneridae</taxon>
        <taxon>Pentapetalae</taxon>
        <taxon>rosids</taxon>
        <taxon>fabids</taxon>
        <taxon>Fabales</taxon>
        <taxon>Fabaceae</taxon>
        <taxon>Cercidoideae</taxon>
        <taxon>Cercideae</taxon>
        <taxon>Bauhiniinae</taxon>
        <taxon>Bauhinia</taxon>
    </lineage>
</organism>